<feature type="domain" description="Transcriptional regulator DauR-like HTH" evidence="2">
    <location>
        <begin position="140"/>
        <end position="200"/>
    </location>
</feature>
<dbReference type="Pfam" id="PF08348">
    <property type="entry name" value="PAS_6"/>
    <property type="match status" value="1"/>
</dbReference>
<feature type="domain" description="YheO-like" evidence="1">
    <location>
        <begin position="5"/>
        <end position="112"/>
    </location>
</feature>
<proteinExistence type="predicted"/>
<dbReference type="Pfam" id="PF13309">
    <property type="entry name" value="HTH_22"/>
    <property type="match status" value="1"/>
</dbReference>
<dbReference type="RefSeq" id="WP_184264938.1">
    <property type="nucleotide sequence ID" value="NZ_JACIIX010000014.1"/>
</dbReference>
<evidence type="ECO:0000259" key="1">
    <source>
        <dbReference type="Pfam" id="PF08348"/>
    </source>
</evidence>
<dbReference type="PANTHER" id="PTHR35568:SF1">
    <property type="entry name" value="TRANSCRIPTIONAL REGULATOR DAUR"/>
    <property type="match status" value="1"/>
</dbReference>
<dbReference type="PANTHER" id="PTHR35568">
    <property type="entry name" value="TRANSCRIPTIONAL REGULATOR DAUR"/>
    <property type="match status" value="1"/>
</dbReference>
<evidence type="ECO:0000313" key="3">
    <source>
        <dbReference type="EMBL" id="MBB6211820.1"/>
    </source>
</evidence>
<comment type="caution">
    <text evidence="3">The sequence shown here is derived from an EMBL/GenBank/DDBJ whole genome shotgun (WGS) entry which is preliminary data.</text>
</comment>
<accession>A0A7W9ZIG1</accession>
<organism evidence="3 4">
    <name type="scientific">Novispirillum itersonii</name>
    <name type="common">Aquaspirillum itersonii</name>
    <dbReference type="NCBI Taxonomy" id="189"/>
    <lineage>
        <taxon>Bacteria</taxon>
        <taxon>Pseudomonadati</taxon>
        <taxon>Pseudomonadota</taxon>
        <taxon>Alphaproteobacteria</taxon>
        <taxon>Rhodospirillales</taxon>
        <taxon>Novispirillaceae</taxon>
        <taxon>Novispirillum</taxon>
    </lineage>
</organism>
<reference evidence="3 4" key="1">
    <citation type="submission" date="2020-08" db="EMBL/GenBank/DDBJ databases">
        <title>Genomic Encyclopedia of Type Strains, Phase IV (KMG-IV): sequencing the most valuable type-strain genomes for metagenomic binning, comparative biology and taxonomic classification.</title>
        <authorList>
            <person name="Goeker M."/>
        </authorList>
    </citation>
    <scope>NUCLEOTIDE SEQUENCE [LARGE SCALE GENOMIC DNA]</scope>
    <source>
        <strain evidence="3 4">DSM 11590</strain>
    </source>
</reference>
<dbReference type="InterPro" id="IPR039446">
    <property type="entry name" value="DauR-like"/>
</dbReference>
<sequence>MKTILSRLFPVCDAVATLFPGRLEVVLHDLATDTIAHIAGAFSNRVAGDPSLLAEEAPQIDGAGQDVIGPYGKRHWDGQRLKSVSAVIRDDGGRAIGLLCINMKTGEIEAAAELLRSLTGAFGDPAAQPLVTGDWREAAHSLIAETLAARGRSFAAADRADRVAVLRALEAAGILRIRGAADHVARILGISRASLYAALKQVRDGGTDDDITERGGSHA</sequence>
<evidence type="ECO:0000259" key="2">
    <source>
        <dbReference type="Pfam" id="PF13309"/>
    </source>
</evidence>
<gene>
    <name evidence="3" type="ORF">FHS48_003264</name>
</gene>
<keyword evidence="4" id="KW-1185">Reference proteome</keyword>
<evidence type="ECO:0000313" key="4">
    <source>
        <dbReference type="Proteomes" id="UP000544872"/>
    </source>
</evidence>
<name>A0A7W9ZIG1_NOVIT</name>
<dbReference type="InterPro" id="IPR013559">
    <property type="entry name" value="YheO"/>
</dbReference>
<protein>
    <submittedName>
        <fullName evidence="3">Putative transcriptional regulator YheO</fullName>
    </submittedName>
</protein>
<dbReference type="EMBL" id="JACIIX010000014">
    <property type="protein sequence ID" value="MBB6211820.1"/>
    <property type="molecule type" value="Genomic_DNA"/>
</dbReference>
<dbReference type="AlphaFoldDB" id="A0A7W9ZIG1"/>
<dbReference type="InterPro" id="IPR039445">
    <property type="entry name" value="DauR-like_HTH"/>
</dbReference>
<dbReference type="Proteomes" id="UP000544872">
    <property type="component" value="Unassembled WGS sequence"/>
</dbReference>